<dbReference type="AlphaFoldDB" id="A0A1Y2D6A1"/>
<comment type="caution">
    <text evidence="2">The sequence shown here is derived from an EMBL/GenBank/DDBJ whole genome shotgun (WGS) entry which is preliminary data.</text>
</comment>
<feature type="region of interest" description="Disordered" evidence="1">
    <location>
        <begin position="1"/>
        <end position="24"/>
    </location>
</feature>
<evidence type="ECO:0000256" key="1">
    <source>
        <dbReference type="SAM" id="MobiDB-lite"/>
    </source>
</evidence>
<protein>
    <submittedName>
        <fullName evidence="2">Uncharacterized protein</fullName>
    </submittedName>
</protein>
<name>A0A1Y2D6A1_9PEZI</name>
<evidence type="ECO:0000313" key="2">
    <source>
        <dbReference type="EMBL" id="ORY54821.1"/>
    </source>
</evidence>
<dbReference type="InParanoid" id="A0A1Y2D6A1"/>
<dbReference type="EMBL" id="MCFJ01000031">
    <property type="protein sequence ID" value="ORY54821.1"/>
    <property type="molecule type" value="Genomic_DNA"/>
</dbReference>
<keyword evidence="3" id="KW-1185">Reference proteome</keyword>
<organism evidence="2 3">
    <name type="scientific">Pseudomassariella vexata</name>
    <dbReference type="NCBI Taxonomy" id="1141098"/>
    <lineage>
        <taxon>Eukaryota</taxon>
        <taxon>Fungi</taxon>
        <taxon>Dikarya</taxon>
        <taxon>Ascomycota</taxon>
        <taxon>Pezizomycotina</taxon>
        <taxon>Sordariomycetes</taxon>
        <taxon>Xylariomycetidae</taxon>
        <taxon>Amphisphaeriales</taxon>
        <taxon>Pseudomassariaceae</taxon>
        <taxon>Pseudomassariella</taxon>
    </lineage>
</organism>
<proteinExistence type="predicted"/>
<sequence>MSSECHTSAAAISSAEESQKETEWGPGEQILDFLEVCKCVLLPPSLPNRSTMACHTTFPAEVPSNHMHHESTSMLWSFMVNNFQMLPRLLPIRPYNAPRIRASNLGHEHGREHASRIPESLDTAVALTPAQMNYPYSRHVYAIQTDPWFSALPVARGARINGTSAVLGSQYQSYNFT</sequence>
<dbReference type="Proteomes" id="UP000193689">
    <property type="component" value="Unassembled WGS sequence"/>
</dbReference>
<gene>
    <name evidence="2" type="ORF">BCR38DRAFT_145929</name>
</gene>
<dbReference type="RefSeq" id="XP_040709345.1">
    <property type="nucleotide sequence ID" value="XM_040853668.1"/>
</dbReference>
<dbReference type="GeneID" id="63769880"/>
<evidence type="ECO:0000313" key="3">
    <source>
        <dbReference type="Proteomes" id="UP000193689"/>
    </source>
</evidence>
<accession>A0A1Y2D6A1</accession>
<reference evidence="2 3" key="1">
    <citation type="submission" date="2016-07" db="EMBL/GenBank/DDBJ databases">
        <title>Pervasive Adenine N6-methylation of Active Genes in Fungi.</title>
        <authorList>
            <consortium name="DOE Joint Genome Institute"/>
            <person name="Mondo S.J."/>
            <person name="Dannebaum R.O."/>
            <person name="Kuo R.C."/>
            <person name="Labutti K."/>
            <person name="Haridas S."/>
            <person name="Kuo A."/>
            <person name="Salamov A."/>
            <person name="Ahrendt S.R."/>
            <person name="Lipzen A."/>
            <person name="Sullivan W."/>
            <person name="Andreopoulos W.B."/>
            <person name="Clum A."/>
            <person name="Lindquist E."/>
            <person name="Daum C."/>
            <person name="Ramamoorthy G.K."/>
            <person name="Gryganskyi A."/>
            <person name="Culley D."/>
            <person name="Magnuson J.K."/>
            <person name="James T.Y."/>
            <person name="O'Malley M.A."/>
            <person name="Stajich J.E."/>
            <person name="Spatafora J.W."/>
            <person name="Visel A."/>
            <person name="Grigoriev I.V."/>
        </authorList>
    </citation>
    <scope>NUCLEOTIDE SEQUENCE [LARGE SCALE GENOMIC DNA]</scope>
    <source>
        <strain evidence="2 3">CBS 129021</strain>
    </source>
</reference>